<dbReference type="PANTHER" id="PTHR38165">
    <property type="match status" value="1"/>
</dbReference>
<dbReference type="InterPro" id="IPR037398">
    <property type="entry name" value="Glyco_hydro_64_fam"/>
</dbReference>
<sequence>MPSLQCIILSFLATFSSFTTAVPLKAHQGSVQDIIINKDNTINGTNTPSVPLSGFSAGAPLDISIVNNKSGSGSLNAYITGRDSTGAVVFLSPSGDWYYPDPEGSTSPMEIFEDMALPLSGFGGSRTFTLPGYITAARIWIAEGGLNFYALASDGTQLVEPSFANPADPSAMVDWGFVELTYTADGIWANLSFVDFVSMVLGMNLRLGSGEVQARKGLKAGAVESICKALNAQTAVDGQPWGDMCITDGSGNPLRILAPNMYARINGTAFQDYFDDYIEQVWSHYTTHNLTIDTQSGPGLVNCHVEGGYNLFCDGDNRSYCKPSAADIFGCNSGPFALIDGDNDVHQAVVPRLCAAFNRGTLLGAGGNVQPSLGSDSYYQTSPNNHYSRIVHQYEADGLGYAFSYDDVNPSGENEAGLVAGPDPKLLEIVIGGSS</sequence>
<dbReference type="Gene3D" id="2.60.110.10">
    <property type="entry name" value="Thaumatin"/>
    <property type="match status" value="1"/>
</dbReference>
<dbReference type="AlphaFoldDB" id="A0A9P8UBH9"/>
<dbReference type="Proteomes" id="UP000758603">
    <property type="component" value="Unassembled WGS sequence"/>
</dbReference>
<dbReference type="InterPro" id="IPR032477">
    <property type="entry name" value="Glyco_hydro_64"/>
</dbReference>
<accession>A0A9P8UBH9</accession>
<evidence type="ECO:0000259" key="2">
    <source>
        <dbReference type="PROSITE" id="PS52006"/>
    </source>
</evidence>
<dbReference type="PROSITE" id="PS52006">
    <property type="entry name" value="GH64"/>
    <property type="match status" value="1"/>
</dbReference>
<comment type="caution">
    <text evidence="3">The sequence shown here is derived from an EMBL/GenBank/DDBJ whole genome shotgun (WGS) entry which is preliminary data.</text>
</comment>
<evidence type="ECO:0000313" key="3">
    <source>
        <dbReference type="EMBL" id="KAH6639982.1"/>
    </source>
</evidence>
<dbReference type="OrthoDB" id="10058186at2759"/>
<reference evidence="3" key="1">
    <citation type="journal article" date="2021" name="Nat. Commun.">
        <title>Genetic determinants of endophytism in the Arabidopsis root mycobiome.</title>
        <authorList>
            <person name="Mesny F."/>
            <person name="Miyauchi S."/>
            <person name="Thiergart T."/>
            <person name="Pickel B."/>
            <person name="Atanasova L."/>
            <person name="Karlsson M."/>
            <person name="Huettel B."/>
            <person name="Barry K.W."/>
            <person name="Haridas S."/>
            <person name="Chen C."/>
            <person name="Bauer D."/>
            <person name="Andreopoulos W."/>
            <person name="Pangilinan J."/>
            <person name="LaButti K."/>
            <person name="Riley R."/>
            <person name="Lipzen A."/>
            <person name="Clum A."/>
            <person name="Drula E."/>
            <person name="Henrissat B."/>
            <person name="Kohler A."/>
            <person name="Grigoriev I.V."/>
            <person name="Martin F.M."/>
            <person name="Hacquard S."/>
        </authorList>
    </citation>
    <scope>NUCLEOTIDE SEQUENCE</scope>
    <source>
        <strain evidence="3">MPI-SDFR-AT-0073</strain>
    </source>
</reference>
<evidence type="ECO:0000256" key="1">
    <source>
        <dbReference type="SAM" id="SignalP"/>
    </source>
</evidence>
<name>A0A9P8UBH9_9PEZI</name>
<feature type="chain" id="PRO_5040394418" evidence="1">
    <location>
        <begin position="22"/>
        <end position="435"/>
    </location>
</feature>
<proteinExistence type="predicted"/>
<dbReference type="InterPro" id="IPR042517">
    <property type="entry name" value="Glyco_hydro_64_N_2"/>
</dbReference>
<gene>
    <name evidence="3" type="ORF">BKA67DRAFT_528245</name>
</gene>
<organism evidence="3 4">
    <name type="scientific">Truncatella angustata</name>
    <dbReference type="NCBI Taxonomy" id="152316"/>
    <lineage>
        <taxon>Eukaryota</taxon>
        <taxon>Fungi</taxon>
        <taxon>Dikarya</taxon>
        <taxon>Ascomycota</taxon>
        <taxon>Pezizomycotina</taxon>
        <taxon>Sordariomycetes</taxon>
        <taxon>Xylariomycetidae</taxon>
        <taxon>Amphisphaeriales</taxon>
        <taxon>Sporocadaceae</taxon>
        <taxon>Truncatella</taxon>
    </lineage>
</organism>
<dbReference type="GeneID" id="70127827"/>
<dbReference type="EMBL" id="JAGPXC010000014">
    <property type="protein sequence ID" value="KAH6639982.1"/>
    <property type="molecule type" value="Genomic_DNA"/>
</dbReference>
<dbReference type="Gene3D" id="3.30.920.50">
    <property type="entry name" value="Beta-1,3-glucanase, C-terminal domain"/>
    <property type="match status" value="1"/>
</dbReference>
<feature type="domain" description="GH64" evidence="2">
    <location>
        <begin position="58"/>
        <end position="419"/>
    </location>
</feature>
<keyword evidence="1" id="KW-0732">Signal</keyword>
<keyword evidence="4" id="KW-1185">Reference proteome</keyword>
<dbReference type="InterPro" id="IPR037176">
    <property type="entry name" value="Osmotin/thaumatin-like_sf"/>
</dbReference>
<dbReference type="RefSeq" id="XP_045951056.1">
    <property type="nucleotide sequence ID" value="XM_046098935.1"/>
</dbReference>
<feature type="signal peptide" evidence="1">
    <location>
        <begin position="1"/>
        <end position="21"/>
    </location>
</feature>
<dbReference type="Pfam" id="PF16483">
    <property type="entry name" value="Glyco_hydro_64"/>
    <property type="match status" value="1"/>
</dbReference>
<evidence type="ECO:0000313" key="4">
    <source>
        <dbReference type="Proteomes" id="UP000758603"/>
    </source>
</evidence>
<dbReference type="PANTHER" id="PTHR38165:SF1">
    <property type="entry name" value="GLUCANASE B"/>
    <property type="match status" value="1"/>
</dbReference>
<protein>
    <submittedName>
        <fullName evidence="3">Glucanase B</fullName>
    </submittedName>
</protein>